<organism evidence="2 4">
    <name type="scientific">Alistipes onderdonkii</name>
    <dbReference type="NCBI Taxonomy" id="328813"/>
    <lineage>
        <taxon>Bacteria</taxon>
        <taxon>Pseudomonadati</taxon>
        <taxon>Bacteroidota</taxon>
        <taxon>Bacteroidia</taxon>
        <taxon>Bacteroidales</taxon>
        <taxon>Rikenellaceae</taxon>
        <taxon>Alistipes</taxon>
    </lineage>
</organism>
<keyword evidence="1" id="KW-0732">Signal</keyword>
<protein>
    <submittedName>
        <fullName evidence="2">DUF4906 domain-containing protein</fullName>
    </submittedName>
</protein>
<evidence type="ECO:0000313" key="4">
    <source>
        <dbReference type="Proteomes" id="UP000322940"/>
    </source>
</evidence>
<evidence type="ECO:0000313" key="2">
    <source>
        <dbReference type="EMBL" id="KAA2377500.1"/>
    </source>
</evidence>
<dbReference type="AlphaFoldDB" id="A0A5B3GVL4"/>
<dbReference type="RefSeq" id="WP_130065648.1">
    <property type="nucleotide sequence ID" value="NZ_DAWDON010000014.1"/>
</dbReference>
<proteinExistence type="predicted"/>
<dbReference type="PROSITE" id="PS51257">
    <property type="entry name" value="PROKAR_LIPOPROTEIN"/>
    <property type="match status" value="1"/>
</dbReference>
<comment type="caution">
    <text evidence="2">The sequence shown here is derived from an EMBL/GenBank/DDBJ whole genome shotgun (WGS) entry which is preliminary data.</text>
</comment>
<dbReference type="EMBL" id="JANGBQ010000009">
    <property type="protein sequence ID" value="MCQ5082809.1"/>
    <property type="molecule type" value="Genomic_DNA"/>
</dbReference>
<sequence length="356" mass="37667">MKQFIIRLAAMAAMTAAIVACDKENLDPAPDNGRNESIVELTLKNESAADRTRAFGAGTTEAWEKSISSAVLIVYNASGTQILRRVLTSSEVTASTSTPIKLVLPGVDADTSCDFYVVINRTVADNITTETALLAELESDIASYNGTYANVTTKAMRSGGFVMTGTATAKIVSGTTAVAVTVKRVVAKVEVQCTMTDSFRAKYGNGCVEVKKLTLSRGAEKSYLIDQTTSKYATVSSSFTSAQDAFCDKTGASKTNAYKYNNLFYLNEKAAAAAGSRVKVLIDAIYDADGNLSTTADQMPVTYETELTGAADGKIARNGSYKVNAKLDGLTGQDVTLAVTVANWDALATQDVNLGQ</sequence>
<reference evidence="3" key="2">
    <citation type="submission" date="2022-06" db="EMBL/GenBank/DDBJ databases">
        <title>Isolation of gut microbiota from human fecal samples.</title>
        <authorList>
            <person name="Pamer E.G."/>
            <person name="Barat B."/>
            <person name="Waligurski E."/>
            <person name="Medina S."/>
            <person name="Paddock L."/>
            <person name="Mostad J."/>
        </authorList>
    </citation>
    <scope>NUCLEOTIDE SEQUENCE</scope>
    <source>
        <strain evidence="3">DFI.6.22</strain>
    </source>
</reference>
<accession>A0A5B3GVL4</accession>
<feature type="chain" id="PRO_5044618501" evidence="1">
    <location>
        <begin position="23"/>
        <end position="356"/>
    </location>
</feature>
<evidence type="ECO:0000256" key="1">
    <source>
        <dbReference type="SAM" id="SignalP"/>
    </source>
</evidence>
<gene>
    <name evidence="2" type="ORF">F2Y10_10720</name>
    <name evidence="3" type="ORF">NE651_07885</name>
</gene>
<reference evidence="2 4" key="1">
    <citation type="journal article" date="2019" name="Nat. Med.">
        <title>A library of human gut bacterial isolates paired with longitudinal multiomics data enables mechanistic microbiome research.</title>
        <authorList>
            <person name="Poyet M."/>
            <person name="Groussin M."/>
            <person name="Gibbons S.M."/>
            <person name="Avila-Pacheco J."/>
            <person name="Jiang X."/>
            <person name="Kearney S.M."/>
            <person name="Perrotta A.R."/>
            <person name="Berdy B."/>
            <person name="Zhao S."/>
            <person name="Lieberman T.D."/>
            <person name="Swanson P.K."/>
            <person name="Smith M."/>
            <person name="Roesemann S."/>
            <person name="Alexander J.E."/>
            <person name="Rich S.A."/>
            <person name="Livny J."/>
            <person name="Vlamakis H."/>
            <person name="Clish C."/>
            <person name="Bullock K."/>
            <person name="Deik A."/>
            <person name="Scott J."/>
            <person name="Pierce K.A."/>
            <person name="Xavier R.J."/>
            <person name="Alm E.J."/>
        </authorList>
    </citation>
    <scope>NUCLEOTIDE SEQUENCE [LARGE SCALE GENOMIC DNA]</scope>
    <source>
        <strain evidence="2 4">BIOML-A266</strain>
    </source>
</reference>
<dbReference type="EMBL" id="VVXH01000010">
    <property type="protein sequence ID" value="KAA2377500.1"/>
    <property type="molecule type" value="Genomic_DNA"/>
</dbReference>
<dbReference type="Proteomes" id="UP001205035">
    <property type="component" value="Unassembled WGS sequence"/>
</dbReference>
<name>A0A5B3GVL4_9BACT</name>
<feature type="signal peptide" evidence="1">
    <location>
        <begin position="1"/>
        <end position="22"/>
    </location>
</feature>
<evidence type="ECO:0000313" key="3">
    <source>
        <dbReference type="EMBL" id="MCQ5082809.1"/>
    </source>
</evidence>
<dbReference type="Proteomes" id="UP000322940">
    <property type="component" value="Unassembled WGS sequence"/>
</dbReference>